<reference evidence="3 4" key="1">
    <citation type="submission" date="2018-12" db="EMBL/GenBank/DDBJ databases">
        <title>Complete genome of Litorilituus sediminis.</title>
        <authorList>
            <person name="Liu A."/>
            <person name="Rong J."/>
        </authorList>
    </citation>
    <scope>NUCLEOTIDE SEQUENCE [LARGE SCALE GENOMIC DNA]</scope>
    <source>
        <strain evidence="3 4">JCM 17549</strain>
    </source>
</reference>
<accession>A0A4V0ZFV1</accession>
<feature type="chain" id="PRO_5020516575" description="7TM-DISM receptor extracellular domain-containing protein" evidence="1">
    <location>
        <begin position="18"/>
        <end position="144"/>
    </location>
</feature>
<dbReference type="InterPro" id="IPR011622">
    <property type="entry name" value="7TMR_DISM_rcpt_extracell_dom2"/>
</dbReference>
<organism evidence="3 4">
    <name type="scientific">Litorilituus sediminis</name>
    <dbReference type="NCBI Taxonomy" id="718192"/>
    <lineage>
        <taxon>Bacteria</taxon>
        <taxon>Pseudomonadati</taxon>
        <taxon>Pseudomonadota</taxon>
        <taxon>Gammaproteobacteria</taxon>
        <taxon>Alteromonadales</taxon>
        <taxon>Colwelliaceae</taxon>
        <taxon>Litorilituus</taxon>
    </lineage>
</organism>
<name>A0A4V0ZFV1_9GAMM</name>
<dbReference type="Proteomes" id="UP000290244">
    <property type="component" value="Chromosome"/>
</dbReference>
<dbReference type="RefSeq" id="WP_130599908.1">
    <property type="nucleotide sequence ID" value="NZ_CP034759.1"/>
</dbReference>
<proteinExistence type="predicted"/>
<keyword evidence="1" id="KW-0732">Signal</keyword>
<dbReference type="Gene3D" id="2.60.40.2380">
    <property type="match status" value="1"/>
</dbReference>
<protein>
    <recommendedName>
        <fullName evidence="2">7TM-DISM receptor extracellular domain-containing protein</fullName>
    </recommendedName>
</protein>
<evidence type="ECO:0000259" key="2">
    <source>
        <dbReference type="Pfam" id="PF07696"/>
    </source>
</evidence>
<dbReference type="AlphaFoldDB" id="A0A4V0ZFV1"/>
<evidence type="ECO:0000313" key="4">
    <source>
        <dbReference type="Proteomes" id="UP000290244"/>
    </source>
</evidence>
<gene>
    <name evidence="3" type="ORF">EMK97_04740</name>
</gene>
<sequence>MVLICTLLVLFSFALKAKSVNVSELLSQAIGSYFTVIREQQAELSVEQTMQLMNEQGKLATTKHLNYGIWSRPVWFEAKLNNNEAEKLEAEDLEADHFAKRLTLAISWIDKLDIYLVQNSQVLTAYHLGDSLPFSQRAMVSDYR</sequence>
<keyword evidence="4" id="KW-1185">Reference proteome</keyword>
<dbReference type="Pfam" id="PF07696">
    <property type="entry name" value="7TMR-DISMED2"/>
    <property type="match status" value="1"/>
</dbReference>
<feature type="signal peptide" evidence="1">
    <location>
        <begin position="1"/>
        <end position="17"/>
    </location>
</feature>
<evidence type="ECO:0000256" key="1">
    <source>
        <dbReference type="SAM" id="SignalP"/>
    </source>
</evidence>
<dbReference type="KEGG" id="lsd:EMK97_04740"/>
<feature type="domain" description="7TM-DISM receptor extracellular" evidence="2">
    <location>
        <begin position="32"/>
        <end position="139"/>
    </location>
</feature>
<evidence type="ECO:0000313" key="3">
    <source>
        <dbReference type="EMBL" id="QBG35080.1"/>
    </source>
</evidence>
<dbReference type="EMBL" id="CP034759">
    <property type="protein sequence ID" value="QBG35080.1"/>
    <property type="molecule type" value="Genomic_DNA"/>
</dbReference>